<organism evidence="2 3">
    <name type="scientific">Trichoderma ghanense</name>
    <dbReference type="NCBI Taxonomy" id="65468"/>
    <lineage>
        <taxon>Eukaryota</taxon>
        <taxon>Fungi</taxon>
        <taxon>Dikarya</taxon>
        <taxon>Ascomycota</taxon>
        <taxon>Pezizomycotina</taxon>
        <taxon>Sordariomycetes</taxon>
        <taxon>Hypocreomycetidae</taxon>
        <taxon>Hypocreales</taxon>
        <taxon>Hypocreaceae</taxon>
        <taxon>Trichoderma</taxon>
    </lineage>
</organism>
<keyword evidence="3" id="KW-1185">Reference proteome</keyword>
<dbReference type="Proteomes" id="UP001642720">
    <property type="component" value="Unassembled WGS sequence"/>
</dbReference>
<gene>
    <name evidence="2" type="ORF">CCMA1212_009196</name>
</gene>
<dbReference type="GeneID" id="300580739"/>
<comment type="caution">
    <text evidence="2">The sequence shown here is derived from an EMBL/GenBank/DDBJ whole genome shotgun (WGS) entry which is preliminary data.</text>
</comment>
<feature type="compositionally biased region" description="Polar residues" evidence="1">
    <location>
        <begin position="17"/>
        <end position="26"/>
    </location>
</feature>
<evidence type="ECO:0000313" key="2">
    <source>
        <dbReference type="EMBL" id="TFA99001.1"/>
    </source>
</evidence>
<name>A0ABY2GSU2_9HYPO</name>
<evidence type="ECO:0000313" key="3">
    <source>
        <dbReference type="Proteomes" id="UP001642720"/>
    </source>
</evidence>
<feature type="region of interest" description="Disordered" evidence="1">
    <location>
        <begin position="1"/>
        <end position="30"/>
    </location>
</feature>
<dbReference type="RefSeq" id="XP_073555203.1">
    <property type="nucleotide sequence ID" value="XM_073706289.1"/>
</dbReference>
<reference evidence="2 3" key="1">
    <citation type="submission" date="2018-01" db="EMBL/GenBank/DDBJ databases">
        <title>Genome characterization of the sugarcane-associated fungus Trichoderma ghanense CCMA-1212 and their application in lignocelulose bioconversion.</title>
        <authorList>
            <person name="Steindorff A.S."/>
            <person name="Mendes T.D."/>
            <person name="Vilela E.S.D."/>
            <person name="Rodrigues D.S."/>
            <person name="Formighieri E.F."/>
            <person name="Melo I.S."/>
            <person name="Favaro L.C.L."/>
        </authorList>
    </citation>
    <scope>NUCLEOTIDE SEQUENCE [LARGE SCALE GENOMIC DNA]</scope>
    <source>
        <strain evidence="2 3">CCMA-1212</strain>
    </source>
</reference>
<dbReference type="EMBL" id="PPTA01000016">
    <property type="protein sequence ID" value="TFA99001.1"/>
    <property type="molecule type" value="Genomic_DNA"/>
</dbReference>
<accession>A0ABY2GSU2</accession>
<proteinExistence type="predicted"/>
<protein>
    <submittedName>
        <fullName evidence="2">Uncharacterized protein</fullName>
    </submittedName>
</protein>
<sequence>MAGTRLHSSSPRKDSVTRSFGSITPTSTPPWLWRSASDTVSLITQSLRRKLPVLHLEKTLPLSTAMPSRRSFFRICNLSLDRLRIQTMRQGWLQTRQRSAIGRSPGSL</sequence>
<evidence type="ECO:0000256" key="1">
    <source>
        <dbReference type="SAM" id="MobiDB-lite"/>
    </source>
</evidence>